<feature type="domain" description="NADH:flavin oxidoreductase/NADH oxidase N-terminal" evidence="4">
    <location>
        <begin position="4"/>
        <end position="334"/>
    </location>
</feature>
<dbReference type="InterPro" id="IPR013785">
    <property type="entry name" value="Aldolase_TIM"/>
</dbReference>
<name>A0A2S9I7E3_9GAMM</name>
<dbReference type="EMBL" id="PDET01000017">
    <property type="protein sequence ID" value="PRD13644.1"/>
    <property type="molecule type" value="Genomic_DNA"/>
</dbReference>
<dbReference type="GO" id="GO:0010181">
    <property type="term" value="F:FMN binding"/>
    <property type="evidence" value="ECO:0007669"/>
    <property type="project" value="InterPro"/>
</dbReference>
<evidence type="ECO:0000313" key="5">
    <source>
        <dbReference type="EMBL" id="PRD13644.1"/>
    </source>
</evidence>
<reference evidence="5 6" key="1">
    <citation type="submission" date="2017-10" db="EMBL/GenBank/DDBJ databases">
        <title>Draft genome of two endophytic bacteria isolated from 'guarana' Paullinia cupana (Mart.) Ducke.</title>
        <authorList>
            <person name="Siqueira K.A."/>
            <person name="Liotti R.G."/>
            <person name="Mendes T.A."/>
            <person name="Soares M.A."/>
        </authorList>
    </citation>
    <scope>NUCLEOTIDE SEQUENCE [LARGE SCALE GENOMIC DNA]</scope>
    <source>
        <strain evidence="5 6">342</strain>
    </source>
</reference>
<evidence type="ECO:0000256" key="2">
    <source>
        <dbReference type="ARBA" id="ARBA00005979"/>
    </source>
</evidence>
<organism evidence="5 6">
    <name type="scientific">Pantoea coffeiphila</name>
    <dbReference type="NCBI Taxonomy" id="1465635"/>
    <lineage>
        <taxon>Bacteria</taxon>
        <taxon>Pseudomonadati</taxon>
        <taxon>Pseudomonadota</taxon>
        <taxon>Gammaproteobacteria</taxon>
        <taxon>Enterobacterales</taxon>
        <taxon>Erwiniaceae</taxon>
        <taxon>Pantoea</taxon>
    </lineage>
</organism>
<dbReference type="AlphaFoldDB" id="A0A2S9I7E3"/>
<proteinExistence type="inferred from homology"/>
<dbReference type="Gene3D" id="3.20.20.70">
    <property type="entry name" value="Aldolase class I"/>
    <property type="match status" value="1"/>
</dbReference>
<sequence length="362" mass="39354">MNTLFTRYPLGHSQLNNRFVMAPMTRSRASNGHADEMTALYYAQRAGAGLIVSEGLPVSQEGTGYLYTPGIWQDSQVQSWKPVTETVHVKGGKIFAQLWHVGRVSHTRLQPDGMQPVSSVAVQGGSCFAPDDNGVAATVPASLPRALETAEIARVVNDFRQAAIRAIEAGFDGVEIHAGNGYLIEQFINPVINTRNDGYGGKTLASRSRLLLEITDAISEEIGAHRTGVRLSPCSQLQDMAPYEETAETYLHIGRQLSSRNIAFIHLMAQGPIMFDGLLRQFRKVWPGPLILAGGLTAVQAERLIDEGLADLAAFGSPFIANPDFVERIRNGWPLAMAKRSSYYGGGADGYIDYPAYGEDSV</sequence>
<comment type="cofactor">
    <cofactor evidence="1">
        <name>FMN</name>
        <dbReference type="ChEBI" id="CHEBI:58210"/>
    </cofactor>
</comment>
<dbReference type="Proteomes" id="UP000239181">
    <property type="component" value="Unassembled WGS sequence"/>
</dbReference>
<dbReference type="InterPro" id="IPR045247">
    <property type="entry name" value="Oye-like"/>
</dbReference>
<accession>A0A2S9I7E3</accession>
<evidence type="ECO:0000256" key="1">
    <source>
        <dbReference type="ARBA" id="ARBA00001917"/>
    </source>
</evidence>
<dbReference type="PANTHER" id="PTHR22893">
    <property type="entry name" value="NADH OXIDOREDUCTASE-RELATED"/>
    <property type="match status" value="1"/>
</dbReference>
<evidence type="ECO:0000313" key="6">
    <source>
        <dbReference type="Proteomes" id="UP000239181"/>
    </source>
</evidence>
<keyword evidence="3" id="KW-0560">Oxidoreductase</keyword>
<dbReference type="FunFam" id="3.20.20.70:FF:000059">
    <property type="entry name" value="N-ethylmaleimide reductase, FMN-linked"/>
    <property type="match status" value="1"/>
</dbReference>
<evidence type="ECO:0000256" key="3">
    <source>
        <dbReference type="ARBA" id="ARBA00023002"/>
    </source>
</evidence>
<dbReference type="PANTHER" id="PTHR22893:SF91">
    <property type="entry name" value="NADPH DEHYDROGENASE 2-RELATED"/>
    <property type="match status" value="1"/>
</dbReference>
<dbReference type="OrthoDB" id="8523426at2"/>
<comment type="similarity">
    <text evidence="2">Belongs to the NADH:flavin oxidoreductase/NADH oxidase family.</text>
</comment>
<dbReference type="RefSeq" id="WP_105594604.1">
    <property type="nucleotide sequence ID" value="NZ_PDET01000017.1"/>
</dbReference>
<protein>
    <submittedName>
        <fullName evidence="5">Alkene reductase</fullName>
    </submittedName>
</protein>
<evidence type="ECO:0000259" key="4">
    <source>
        <dbReference type="Pfam" id="PF00724"/>
    </source>
</evidence>
<dbReference type="GO" id="GO:0016628">
    <property type="term" value="F:oxidoreductase activity, acting on the CH-CH group of donors, NAD or NADP as acceptor"/>
    <property type="evidence" value="ECO:0007669"/>
    <property type="project" value="UniProtKB-ARBA"/>
</dbReference>
<dbReference type="Pfam" id="PF00724">
    <property type="entry name" value="Oxidored_FMN"/>
    <property type="match status" value="1"/>
</dbReference>
<dbReference type="GO" id="GO:0005829">
    <property type="term" value="C:cytosol"/>
    <property type="evidence" value="ECO:0007669"/>
    <property type="project" value="UniProtKB-ARBA"/>
</dbReference>
<comment type="caution">
    <text evidence="5">The sequence shown here is derived from an EMBL/GenBank/DDBJ whole genome shotgun (WGS) entry which is preliminary data.</text>
</comment>
<dbReference type="InterPro" id="IPR001155">
    <property type="entry name" value="OxRdtase_FMN_N"/>
</dbReference>
<dbReference type="SUPFAM" id="SSF51395">
    <property type="entry name" value="FMN-linked oxidoreductases"/>
    <property type="match status" value="1"/>
</dbReference>
<keyword evidence="6" id="KW-1185">Reference proteome</keyword>
<gene>
    <name evidence="5" type="ORF">CQW29_20600</name>
</gene>
<dbReference type="CDD" id="cd02933">
    <property type="entry name" value="OYE_like_FMN"/>
    <property type="match status" value="1"/>
</dbReference>